<reference evidence="4" key="1">
    <citation type="journal article" date="2019" name="Int. J. Syst. Evol. Microbiol.">
        <title>The Global Catalogue of Microorganisms (GCM) 10K type strain sequencing project: providing services to taxonomists for standard genome sequencing and annotation.</title>
        <authorList>
            <consortium name="The Broad Institute Genomics Platform"/>
            <consortium name="The Broad Institute Genome Sequencing Center for Infectious Disease"/>
            <person name="Wu L."/>
            <person name="Ma J."/>
        </authorList>
    </citation>
    <scope>NUCLEOTIDE SEQUENCE [LARGE SCALE GENOMIC DNA]</scope>
    <source>
        <strain evidence="4">CCUG 66188</strain>
    </source>
</reference>
<dbReference type="SMART" id="SM00357">
    <property type="entry name" value="CSP"/>
    <property type="match status" value="1"/>
</dbReference>
<dbReference type="Pfam" id="PF00313">
    <property type="entry name" value="CSD"/>
    <property type="match status" value="1"/>
</dbReference>
<dbReference type="CDD" id="cd04458">
    <property type="entry name" value="CSP_CDS"/>
    <property type="match status" value="1"/>
</dbReference>
<organism evidence="3 4">
    <name type="scientific">Dysgonomonas termitidis</name>
    <dbReference type="NCBI Taxonomy" id="1516126"/>
    <lineage>
        <taxon>Bacteria</taxon>
        <taxon>Pseudomonadati</taxon>
        <taxon>Bacteroidota</taxon>
        <taxon>Bacteroidia</taxon>
        <taxon>Bacteroidales</taxon>
        <taxon>Dysgonomonadaceae</taxon>
        <taxon>Dysgonomonas</taxon>
    </lineage>
</organism>
<dbReference type="InterPro" id="IPR002059">
    <property type="entry name" value="CSP_DNA-bd"/>
</dbReference>
<dbReference type="InterPro" id="IPR012340">
    <property type="entry name" value="NA-bd_OB-fold"/>
</dbReference>
<dbReference type="InterPro" id="IPR011129">
    <property type="entry name" value="CSD"/>
</dbReference>
<evidence type="ECO:0000259" key="2">
    <source>
        <dbReference type="PROSITE" id="PS51857"/>
    </source>
</evidence>
<name>A0ABV9KZF8_9BACT</name>
<accession>A0ABV9KZF8</accession>
<dbReference type="RefSeq" id="WP_379997931.1">
    <property type="nucleotide sequence ID" value="NZ_JBHSGN010000090.1"/>
</dbReference>
<sequence length="150" mass="17141">MAKSNSFNKREIEKNKQQKRKEKQQKREERKNNPADSFEDMIAYVDENGVITSTPPDLTNKRKIKIENIAVSTPKKEDLEDPILNGRVEYFNPDKGYGFIKHTGSTDKYFFHISSAPASITEGNMVTFELERGQKGMNAVRITLANKDGQ</sequence>
<feature type="region of interest" description="Disordered" evidence="1">
    <location>
        <begin position="1"/>
        <end position="39"/>
    </location>
</feature>
<dbReference type="SUPFAM" id="SSF50249">
    <property type="entry name" value="Nucleic acid-binding proteins"/>
    <property type="match status" value="1"/>
</dbReference>
<protein>
    <submittedName>
        <fullName evidence="3">Cold-shock protein</fullName>
    </submittedName>
</protein>
<proteinExistence type="predicted"/>
<dbReference type="EMBL" id="JBHSGN010000090">
    <property type="protein sequence ID" value="MFC4675066.1"/>
    <property type="molecule type" value="Genomic_DNA"/>
</dbReference>
<dbReference type="Proteomes" id="UP001596023">
    <property type="component" value="Unassembled WGS sequence"/>
</dbReference>
<evidence type="ECO:0000313" key="3">
    <source>
        <dbReference type="EMBL" id="MFC4675066.1"/>
    </source>
</evidence>
<dbReference type="PRINTS" id="PR00050">
    <property type="entry name" value="COLDSHOCK"/>
</dbReference>
<keyword evidence="4" id="KW-1185">Reference proteome</keyword>
<comment type="caution">
    <text evidence="3">The sequence shown here is derived from an EMBL/GenBank/DDBJ whole genome shotgun (WGS) entry which is preliminary data.</text>
</comment>
<gene>
    <name evidence="3" type="ORF">ACFO6W_15300</name>
</gene>
<evidence type="ECO:0000313" key="4">
    <source>
        <dbReference type="Proteomes" id="UP001596023"/>
    </source>
</evidence>
<dbReference type="PROSITE" id="PS51857">
    <property type="entry name" value="CSD_2"/>
    <property type="match status" value="1"/>
</dbReference>
<feature type="domain" description="CSD" evidence="2">
    <location>
        <begin position="83"/>
        <end position="144"/>
    </location>
</feature>
<evidence type="ECO:0000256" key="1">
    <source>
        <dbReference type="SAM" id="MobiDB-lite"/>
    </source>
</evidence>
<dbReference type="Gene3D" id="2.40.50.140">
    <property type="entry name" value="Nucleic acid-binding proteins"/>
    <property type="match status" value="1"/>
</dbReference>